<dbReference type="PANTHER" id="PTHR23360">
    <property type="entry name" value="G-PROTEIN COUPLED RECEPTORS FAMILY 1 PROFILE DOMAIN-CONTAINING PROTEIN-RELATED"/>
    <property type="match status" value="1"/>
</dbReference>
<keyword evidence="7" id="KW-1185">Reference proteome</keyword>
<evidence type="ECO:0000259" key="6">
    <source>
        <dbReference type="PROSITE" id="PS50262"/>
    </source>
</evidence>
<comment type="subcellular location">
    <subcellularLocation>
        <location evidence="1">Membrane</location>
    </subcellularLocation>
</comment>
<keyword evidence="2 5" id="KW-0812">Transmembrane</keyword>
<feature type="transmembrane region" description="Helical" evidence="5">
    <location>
        <begin position="221"/>
        <end position="243"/>
    </location>
</feature>
<evidence type="ECO:0000256" key="4">
    <source>
        <dbReference type="ARBA" id="ARBA00023136"/>
    </source>
</evidence>
<evidence type="ECO:0000313" key="7">
    <source>
        <dbReference type="Proteomes" id="UP000025227"/>
    </source>
</evidence>
<feature type="transmembrane region" description="Helical" evidence="5">
    <location>
        <begin position="42"/>
        <end position="62"/>
    </location>
</feature>
<keyword evidence="3 5" id="KW-1133">Transmembrane helix</keyword>
<dbReference type="WBParaSite" id="HCON_00155445-00001">
    <property type="protein sequence ID" value="HCON_00155445-00001"/>
    <property type="gene ID" value="HCON_00155445"/>
</dbReference>
<evidence type="ECO:0000256" key="3">
    <source>
        <dbReference type="ARBA" id="ARBA00022989"/>
    </source>
</evidence>
<name>A0A7I5ED14_HAECO</name>
<dbReference type="Proteomes" id="UP000025227">
    <property type="component" value="Unplaced"/>
</dbReference>
<organism evidence="7 8">
    <name type="scientific">Haemonchus contortus</name>
    <name type="common">Barber pole worm</name>
    <dbReference type="NCBI Taxonomy" id="6289"/>
    <lineage>
        <taxon>Eukaryota</taxon>
        <taxon>Metazoa</taxon>
        <taxon>Ecdysozoa</taxon>
        <taxon>Nematoda</taxon>
        <taxon>Chromadorea</taxon>
        <taxon>Rhabditida</taxon>
        <taxon>Rhabditina</taxon>
        <taxon>Rhabditomorpha</taxon>
        <taxon>Strongyloidea</taxon>
        <taxon>Trichostrongylidae</taxon>
        <taxon>Haemonchus</taxon>
    </lineage>
</organism>
<dbReference type="PANTHER" id="PTHR23360:SF5">
    <property type="entry name" value="G-PROTEIN COUPLED RECEPTORS FAMILY 1 PROFILE DOMAIN-CONTAINING PROTEIN"/>
    <property type="match status" value="1"/>
</dbReference>
<dbReference type="SMART" id="SM01381">
    <property type="entry name" value="7TM_GPCR_Srsx"/>
    <property type="match status" value="1"/>
</dbReference>
<evidence type="ECO:0000256" key="2">
    <source>
        <dbReference type="ARBA" id="ARBA00022692"/>
    </source>
</evidence>
<dbReference type="AlphaFoldDB" id="A0A7I5ED14"/>
<dbReference type="InterPro" id="IPR047130">
    <property type="entry name" value="7TM_GPCR_Srsx_nematod"/>
</dbReference>
<evidence type="ECO:0000313" key="8">
    <source>
        <dbReference type="WBParaSite" id="HCON_00155445-00001"/>
    </source>
</evidence>
<feature type="transmembrane region" description="Helical" evidence="5">
    <location>
        <begin position="82"/>
        <end position="109"/>
    </location>
</feature>
<feature type="transmembrane region" description="Helical" evidence="5">
    <location>
        <begin position="6"/>
        <end position="30"/>
    </location>
</feature>
<dbReference type="GO" id="GO:0016020">
    <property type="term" value="C:membrane"/>
    <property type="evidence" value="ECO:0007669"/>
    <property type="project" value="UniProtKB-SubCell"/>
</dbReference>
<sequence length="326" mass="36884">MYSVPHLVFITALIVLANSVGLFGNFNVIIATIRDTSLRTKAGYLMSILCFLQIVCLVSELGNLRVYWNRVAVDQAVCFRMIAVYLFSFIAQSVMYFMLSLDMLIAVVAPLKHKMWPTKPYVFVMCLPPALVAASAFAASYFRESNPKVTCRPPTAVVHHVVVAYTIVVMIINTAAVAMILSLAYLVNKKGKKLESVRHKGSRTEDSDTVSVSSRNRMIRVLSIVVVVFVCTSYLTVVSVHIALQMGLEEDYHDYIMTFNMVLALLTYVQNYYVLWFRSPRYRRAFFQQLSYLRHCSCFRGRAAEIPARPSNSRLENGKKDSTTSF</sequence>
<dbReference type="OrthoDB" id="5865233at2759"/>
<feature type="transmembrane region" description="Helical" evidence="5">
    <location>
        <begin position="255"/>
        <end position="275"/>
    </location>
</feature>
<dbReference type="PROSITE" id="PS50262">
    <property type="entry name" value="G_PROTEIN_RECEP_F1_2"/>
    <property type="match status" value="1"/>
</dbReference>
<dbReference type="InterPro" id="IPR017452">
    <property type="entry name" value="GPCR_Rhodpsn_7TM"/>
</dbReference>
<dbReference type="InterPro" id="IPR019424">
    <property type="entry name" value="7TM_GPCR_Srsx"/>
</dbReference>
<keyword evidence="4 5" id="KW-0472">Membrane</keyword>
<feature type="transmembrane region" description="Helical" evidence="5">
    <location>
        <begin position="121"/>
        <end position="142"/>
    </location>
</feature>
<accession>A0A7I5ED14</accession>
<dbReference type="SUPFAM" id="SSF81321">
    <property type="entry name" value="Family A G protein-coupled receptor-like"/>
    <property type="match status" value="1"/>
</dbReference>
<reference evidence="8" key="1">
    <citation type="submission" date="2020-12" db="UniProtKB">
        <authorList>
            <consortium name="WormBaseParasite"/>
        </authorList>
    </citation>
    <scope>IDENTIFICATION</scope>
    <source>
        <strain evidence="8">MHco3</strain>
    </source>
</reference>
<dbReference type="OMA" id="YINHENL"/>
<protein>
    <submittedName>
        <fullName evidence="8">G_PROTEIN_RECEP_F1_2 domain-containing protein</fullName>
    </submittedName>
</protein>
<feature type="domain" description="G-protein coupled receptors family 1 profile" evidence="6">
    <location>
        <begin position="24"/>
        <end position="275"/>
    </location>
</feature>
<dbReference type="Gene3D" id="1.20.1070.10">
    <property type="entry name" value="Rhodopsin 7-helix transmembrane proteins"/>
    <property type="match status" value="1"/>
</dbReference>
<feature type="transmembrane region" description="Helical" evidence="5">
    <location>
        <begin position="162"/>
        <end position="187"/>
    </location>
</feature>
<proteinExistence type="predicted"/>
<dbReference type="Pfam" id="PF10320">
    <property type="entry name" value="7TM_GPCR_Srsx"/>
    <property type="match status" value="1"/>
</dbReference>
<dbReference type="InterPro" id="IPR000276">
    <property type="entry name" value="GPCR_Rhodpsn"/>
</dbReference>
<evidence type="ECO:0000256" key="5">
    <source>
        <dbReference type="SAM" id="Phobius"/>
    </source>
</evidence>
<dbReference type="GO" id="GO:0004930">
    <property type="term" value="F:G protein-coupled receptor activity"/>
    <property type="evidence" value="ECO:0007669"/>
    <property type="project" value="InterPro"/>
</dbReference>
<dbReference type="CDD" id="cd00637">
    <property type="entry name" value="7tm_classA_rhodopsin-like"/>
    <property type="match status" value="1"/>
</dbReference>
<evidence type="ECO:0000256" key="1">
    <source>
        <dbReference type="ARBA" id="ARBA00004370"/>
    </source>
</evidence>